<reference evidence="1 2" key="1">
    <citation type="journal article" date="2018" name="BMC Genomics">
        <title>Genomic comparison of Trypanosoma conorhini and Trypanosoma rangeli to Trypanosoma cruzi strains of high and low virulence.</title>
        <authorList>
            <person name="Bradwell K.R."/>
            <person name="Koparde V.N."/>
            <person name="Matveyev A.V."/>
            <person name="Serrano M.G."/>
            <person name="Alves J.M."/>
            <person name="Parikh H."/>
            <person name="Huang B."/>
            <person name="Lee V."/>
            <person name="Espinosa-Alvarez O."/>
            <person name="Ortiz P.A."/>
            <person name="Costa-Martins A.G."/>
            <person name="Teixeira M.M."/>
            <person name="Buck G.A."/>
        </authorList>
    </citation>
    <scope>NUCLEOTIDE SEQUENCE [LARGE SCALE GENOMIC DNA]</scope>
    <source>
        <strain evidence="1 2">AM80</strain>
    </source>
</reference>
<sequence length="108" mass="11722">MLILLDALSPCPVASKDSSMASVSDTINSRRATNRCVAIFSHPSSISLFRRRRFGKCLIGALNKPANAARVEVVVLSLDRSMKRAETLIHRGGIGRLIHKGDDGVRHG</sequence>
<gene>
    <name evidence="1" type="ORF">TraAM80_02791</name>
</gene>
<name>A0A3R7NLM7_TRYRA</name>
<dbReference type="Proteomes" id="UP000283634">
    <property type="component" value="Unassembled WGS sequence"/>
</dbReference>
<organism evidence="1 2">
    <name type="scientific">Trypanosoma rangeli</name>
    <dbReference type="NCBI Taxonomy" id="5698"/>
    <lineage>
        <taxon>Eukaryota</taxon>
        <taxon>Discoba</taxon>
        <taxon>Euglenozoa</taxon>
        <taxon>Kinetoplastea</taxon>
        <taxon>Metakinetoplastina</taxon>
        <taxon>Trypanosomatida</taxon>
        <taxon>Trypanosomatidae</taxon>
        <taxon>Trypanosoma</taxon>
        <taxon>Herpetosoma</taxon>
    </lineage>
</organism>
<evidence type="ECO:0000313" key="2">
    <source>
        <dbReference type="Proteomes" id="UP000283634"/>
    </source>
</evidence>
<dbReference type="GeneID" id="40326724"/>
<evidence type="ECO:0000313" key="1">
    <source>
        <dbReference type="EMBL" id="RNF08285.1"/>
    </source>
</evidence>
<protein>
    <submittedName>
        <fullName evidence="1">Uncharacterized protein</fullName>
    </submittedName>
</protein>
<comment type="caution">
    <text evidence="1">The sequence shown here is derived from an EMBL/GenBank/DDBJ whole genome shotgun (WGS) entry which is preliminary data.</text>
</comment>
<proteinExistence type="predicted"/>
<dbReference type="EMBL" id="MKGL01000069">
    <property type="protein sequence ID" value="RNF08285.1"/>
    <property type="molecule type" value="Genomic_DNA"/>
</dbReference>
<dbReference type="RefSeq" id="XP_029240309.1">
    <property type="nucleotide sequence ID" value="XM_029379782.1"/>
</dbReference>
<accession>A0A3R7NLM7</accession>
<dbReference type="AlphaFoldDB" id="A0A3R7NLM7"/>
<keyword evidence="2" id="KW-1185">Reference proteome</keyword>